<protein>
    <submittedName>
        <fullName evidence="2">Pyrrolo-quinoline quinone</fullName>
    </submittedName>
</protein>
<dbReference type="SMART" id="SM00564">
    <property type="entry name" value="PQQ"/>
    <property type="match status" value="6"/>
</dbReference>
<reference evidence="2 4" key="2">
    <citation type="submission" date="2017-08" db="EMBL/GenBank/DDBJ databases">
        <title>Whole Genome Sequence of Sphingobium hydrophobicum C1: Insights into Adaption to the Electronic-waste Contaminated Sediment.</title>
        <authorList>
            <person name="Song D."/>
            <person name="Chen X."/>
            <person name="Xu M."/>
        </authorList>
    </citation>
    <scope>NUCLEOTIDE SEQUENCE [LARGE SCALE GENOMIC DNA]</scope>
    <source>
        <strain evidence="2 4">C1</strain>
    </source>
</reference>
<dbReference type="PANTHER" id="PTHR34512">
    <property type="entry name" value="CELL SURFACE PROTEIN"/>
    <property type="match status" value="1"/>
</dbReference>
<dbReference type="EMBL" id="CP022745">
    <property type="protein sequence ID" value="ASY44686.1"/>
    <property type="molecule type" value="Genomic_DNA"/>
</dbReference>
<evidence type="ECO:0000313" key="3">
    <source>
        <dbReference type="EMBL" id="GBH29603.1"/>
    </source>
</evidence>
<evidence type="ECO:0000313" key="4">
    <source>
        <dbReference type="Proteomes" id="UP000217141"/>
    </source>
</evidence>
<dbReference type="Gene3D" id="2.130.10.10">
    <property type="entry name" value="YVTN repeat-like/Quinoprotein amine dehydrogenase"/>
    <property type="match status" value="1"/>
</dbReference>
<feature type="domain" description="Pyrrolo-quinoline quinone repeat" evidence="1">
    <location>
        <begin position="167"/>
        <end position="373"/>
    </location>
</feature>
<dbReference type="InterPro" id="IPR002372">
    <property type="entry name" value="PQQ_rpt_dom"/>
</dbReference>
<evidence type="ECO:0000313" key="2">
    <source>
        <dbReference type="EMBL" id="ASY44686.1"/>
    </source>
</evidence>
<evidence type="ECO:0000259" key="1">
    <source>
        <dbReference type="Pfam" id="PF13360"/>
    </source>
</evidence>
<dbReference type="SUPFAM" id="SSF50998">
    <property type="entry name" value="Quinoprotein alcohol dehydrogenase-like"/>
    <property type="match status" value="1"/>
</dbReference>
<keyword evidence="5" id="KW-1185">Reference proteome</keyword>
<proteinExistence type="predicted"/>
<dbReference type="InterPro" id="IPR015943">
    <property type="entry name" value="WD40/YVTN_repeat-like_dom_sf"/>
</dbReference>
<organism evidence="2 4">
    <name type="scientific">Sphingobium xenophagum</name>
    <dbReference type="NCBI Taxonomy" id="121428"/>
    <lineage>
        <taxon>Bacteria</taxon>
        <taxon>Pseudomonadati</taxon>
        <taxon>Pseudomonadota</taxon>
        <taxon>Alphaproteobacteria</taxon>
        <taxon>Sphingomonadales</taxon>
        <taxon>Sphingomonadaceae</taxon>
        <taxon>Sphingobium</taxon>
    </lineage>
</organism>
<reference evidence="3 5" key="1">
    <citation type="submission" date="2014-12" db="EMBL/GenBank/DDBJ databases">
        <title>Whole genome sequencing of Sphingobium xenophagum OW59.</title>
        <authorList>
            <person name="Ohta Y."/>
            <person name="Nishi S."/>
            <person name="Hatada Y."/>
        </authorList>
    </citation>
    <scope>NUCLEOTIDE SEQUENCE [LARGE SCALE GENOMIC DNA]</scope>
    <source>
        <strain evidence="3 5">OW59</strain>
    </source>
</reference>
<gene>
    <name evidence="2" type="ORF">CJD35_09655</name>
    <name evidence="3" type="ORF">MBESOW_P0857</name>
</gene>
<dbReference type="PROSITE" id="PS51257">
    <property type="entry name" value="PROKAR_LIPOPROTEIN"/>
    <property type="match status" value="1"/>
</dbReference>
<accession>A0A249MTJ4</accession>
<feature type="domain" description="Pyrrolo-quinoline quinone repeat" evidence="1">
    <location>
        <begin position="380"/>
        <end position="454"/>
    </location>
</feature>
<dbReference type="AlphaFoldDB" id="A0A249MTJ4"/>
<dbReference type="InterPro" id="IPR018391">
    <property type="entry name" value="PQQ_b-propeller_rpt"/>
</dbReference>
<dbReference type="Proteomes" id="UP000290975">
    <property type="component" value="Unassembled WGS sequence"/>
</dbReference>
<dbReference type="KEGG" id="shyd:CJD35_09655"/>
<name>A0A249MTJ4_SPHXE</name>
<dbReference type="EMBL" id="BBQY01000001">
    <property type="protein sequence ID" value="GBH29603.1"/>
    <property type="molecule type" value="Genomic_DNA"/>
</dbReference>
<evidence type="ECO:0000313" key="5">
    <source>
        <dbReference type="Proteomes" id="UP000290975"/>
    </source>
</evidence>
<feature type="domain" description="Pyrrolo-quinoline quinone repeat" evidence="1">
    <location>
        <begin position="101"/>
        <end position="160"/>
    </location>
</feature>
<dbReference type="STRING" id="1192759.GCA_000277525_00728"/>
<sequence length="455" mass="47743">MNERMGMDSMKTKAPIGRAVTLTLMIALLAGCGIVGGKKGGPKTPVLGNRVSILNNEQGIEVEPALADVPVALPAPYVNDQWAQPGGDPSKAMGNVALGASPTQVWSASIEGSSPQARLAASPVVSGGKLFVTDAGAHVIAFDAANGSKLWQTSLPAEGKGNGRSLFGGGVSVLGDRVFASTGLGDVFALNVADGAIIWKKHLSGPLRGAPTLENGHVYVMGQDNQIFALNQSDGETQWTDSGTLQVTGVFGVAAPAAAQGTVIAGYSSGELTAYRYENGRTLWGDALSRTSISTAVATLTDIDADPVIDRGRVFAIGQGGRMASYELTSGQRLWEINIAGISTPSVVGEWVFVVTSDARLLCVARATGKIRWVSQLRRWQKEKKKDKAIRWTGPVLAGNRLIVVSTRGQMVYVDPTNGSVQADVDMNRSMSLPPIVANNMLYVLADDGKLTALR</sequence>
<dbReference type="Pfam" id="PF13360">
    <property type="entry name" value="PQQ_2"/>
    <property type="match status" value="3"/>
</dbReference>
<dbReference type="Proteomes" id="UP000217141">
    <property type="component" value="Chromosome I"/>
</dbReference>
<dbReference type="InterPro" id="IPR011047">
    <property type="entry name" value="Quinoprotein_ADH-like_sf"/>
</dbReference>
<accession>A0A401IYX1</accession>
<dbReference type="PANTHER" id="PTHR34512:SF30">
    <property type="entry name" value="OUTER MEMBRANE PROTEIN ASSEMBLY FACTOR BAMB"/>
    <property type="match status" value="1"/>
</dbReference>